<organism evidence="2 3">
    <name type="scientific">Blyttiomyces helicus</name>
    <dbReference type="NCBI Taxonomy" id="388810"/>
    <lineage>
        <taxon>Eukaryota</taxon>
        <taxon>Fungi</taxon>
        <taxon>Fungi incertae sedis</taxon>
        <taxon>Chytridiomycota</taxon>
        <taxon>Chytridiomycota incertae sedis</taxon>
        <taxon>Chytridiomycetes</taxon>
        <taxon>Chytridiomycetes incertae sedis</taxon>
        <taxon>Blyttiomyces</taxon>
    </lineage>
</organism>
<dbReference type="AlphaFoldDB" id="A0A4P9WED3"/>
<evidence type="ECO:0000313" key="3">
    <source>
        <dbReference type="Proteomes" id="UP000269721"/>
    </source>
</evidence>
<evidence type="ECO:0000313" key="2">
    <source>
        <dbReference type="EMBL" id="RKO88746.1"/>
    </source>
</evidence>
<keyword evidence="3" id="KW-1185">Reference proteome</keyword>
<feature type="transmembrane region" description="Helical" evidence="1">
    <location>
        <begin position="214"/>
        <end position="238"/>
    </location>
</feature>
<keyword evidence="1" id="KW-0472">Membrane</keyword>
<dbReference type="EMBL" id="KZ996507">
    <property type="protein sequence ID" value="RKO88746.1"/>
    <property type="molecule type" value="Genomic_DNA"/>
</dbReference>
<proteinExistence type="predicted"/>
<keyword evidence="1" id="KW-0812">Transmembrane</keyword>
<dbReference type="Proteomes" id="UP000269721">
    <property type="component" value="Unassembled WGS sequence"/>
</dbReference>
<keyword evidence="1" id="KW-1133">Transmembrane helix</keyword>
<gene>
    <name evidence="2" type="ORF">BDK51DRAFT_40638</name>
</gene>
<sequence>MPNERSVNSGLPSMGREANAMPGYHDKQQSLLRGIAYVARDRNMAILFTVHFPAYALPDEFNVTQLQMLDVAIVIIGHSYHIVYYGKISSDYGSIWSSKPFLEPFCRMAERPTYTNPIRRQDHVEWAYIHLSSLTSPPPCWASPLPLAHVLACATFRIGALYANTLFFKCAGSGAVLYCAFEFATMIIQIEWINKWIIGRQANAFWLDGVSSSIVTALSIANIVLEIVISGSFIVKLFRGVGLRAAARSPSVLKFTGLIIYAIFGSVYTTISYTSLFLISPFTAVQISLPLSAVSMPTAQIATFMNFSYYEAPAIIRAHRTRLAHAPVPKRSSPGKTIMSDSTEMLAEGSRTAGGDTTVDQTLSERPTLYDHEPPVQAPAYLVIAEAILTVKQTGLDDSDKGAEPHAETHLGATLKDVSLTSATEDITAVKAEIAWRRTFATAAAAPIMASPAPDQFVVFALPAYPVLNV</sequence>
<reference evidence="3" key="1">
    <citation type="journal article" date="2018" name="Nat. Microbiol.">
        <title>Leveraging single-cell genomics to expand the fungal tree of life.</title>
        <authorList>
            <person name="Ahrendt S.R."/>
            <person name="Quandt C.A."/>
            <person name="Ciobanu D."/>
            <person name="Clum A."/>
            <person name="Salamov A."/>
            <person name="Andreopoulos B."/>
            <person name="Cheng J.F."/>
            <person name="Woyke T."/>
            <person name="Pelin A."/>
            <person name="Henrissat B."/>
            <person name="Reynolds N.K."/>
            <person name="Benny G.L."/>
            <person name="Smith M.E."/>
            <person name="James T.Y."/>
            <person name="Grigoriev I.V."/>
        </authorList>
    </citation>
    <scope>NUCLEOTIDE SEQUENCE [LARGE SCALE GENOMIC DNA]</scope>
</reference>
<feature type="transmembrane region" description="Helical" evidence="1">
    <location>
        <begin position="175"/>
        <end position="194"/>
    </location>
</feature>
<feature type="transmembrane region" description="Helical" evidence="1">
    <location>
        <begin position="258"/>
        <end position="279"/>
    </location>
</feature>
<protein>
    <submittedName>
        <fullName evidence="2">Uncharacterized protein</fullName>
    </submittedName>
</protein>
<accession>A0A4P9WED3</accession>
<name>A0A4P9WED3_9FUNG</name>
<evidence type="ECO:0000256" key="1">
    <source>
        <dbReference type="SAM" id="Phobius"/>
    </source>
</evidence>